<evidence type="ECO:0000313" key="4">
    <source>
        <dbReference type="Proteomes" id="UP001381693"/>
    </source>
</evidence>
<protein>
    <recommendedName>
        <fullName evidence="2">Copper homeostasis protein cutC homolog</fullName>
    </recommendedName>
</protein>
<organism evidence="3 4">
    <name type="scientific">Halocaridina rubra</name>
    <name type="common">Hawaiian red shrimp</name>
    <dbReference type="NCBI Taxonomy" id="373956"/>
    <lineage>
        <taxon>Eukaryota</taxon>
        <taxon>Metazoa</taxon>
        <taxon>Ecdysozoa</taxon>
        <taxon>Arthropoda</taxon>
        <taxon>Crustacea</taxon>
        <taxon>Multicrustacea</taxon>
        <taxon>Malacostraca</taxon>
        <taxon>Eumalacostraca</taxon>
        <taxon>Eucarida</taxon>
        <taxon>Decapoda</taxon>
        <taxon>Pleocyemata</taxon>
        <taxon>Caridea</taxon>
        <taxon>Atyoidea</taxon>
        <taxon>Atyidae</taxon>
        <taxon>Halocaridina</taxon>
    </lineage>
</organism>
<reference evidence="3 4" key="1">
    <citation type="submission" date="2023-11" db="EMBL/GenBank/DDBJ databases">
        <title>Halocaridina rubra genome assembly.</title>
        <authorList>
            <person name="Smith C."/>
        </authorList>
    </citation>
    <scope>NUCLEOTIDE SEQUENCE [LARGE SCALE GENOMIC DNA]</scope>
    <source>
        <strain evidence="3">EP-1</strain>
        <tissue evidence="3">Whole</tissue>
    </source>
</reference>
<name>A0AAN8XFR0_HALRR</name>
<evidence type="ECO:0000313" key="3">
    <source>
        <dbReference type="EMBL" id="KAK7080703.1"/>
    </source>
</evidence>
<keyword evidence="4" id="KW-1185">Reference proteome</keyword>
<dbReference type="AlphaFoldDB" id="A0AAN8XFR0"/>
<dbReference type="HAMAP" id="MF_00795">
    <property type="entry name" value="CutC"/>
    <property type="match status" value="1"/>
</dbReference>
<dbReference type="Proteomes" id="UP001381693">
    <property type="component" value="Unassembled WGS sequence"/>
</dbReference>
<accession>A0AAN8XFR0</accession>
<proteinExistence type="inferred from homology"/>
<dbReference type="GO" id="GO:0005507">
    <property type="term" value="F:copper ion binding"/>
    <property type="evidence" value="ECO:0007669"/>
    <property type="project" value="TreeGrafter"/>
</dbReference>
<dbReference type="PANTHER" id="PTHR12598:SF0">
    <property type="entry name" value="COPPER HOMEOSTASIS PROTEIN CUTC HOMOLOG"/>
    <property type="match status" value="1"/>
</dbReference>
<dbReference type="Pfam" id="PF03932">
    <property type="entry name" value="CutC"/>
    <property type="match status" value="1"/>
</dbReference>
<dbReference type="PANTHER" id="PTHR12598">
    <property type="entry name" value="COPPER HOMEOSTASIS PROTEIN CUTC"/>
    <property type="match status" value="1"/>
</dbReference>
<dbReference type="SUPFAM" id="SSF110395">
    <property type="entry name" value="CutC-like"/>
    <property type="match status" value="1"/>
</dbReference>
<gene>
    <name evidence="3" type="ORF">SK128_019408</name>
</gene>
<dbReference type="InterPro" id="IPR036822">
    <property type="entry name" value="CutC-like_dom_sf"/>
</dbReference>
<comment type="caution">
    <text evidence="3">The sequence shown here is derived from an EMBL/GenBank/DDBJ whole genome shotgun (WGS) entry which is preliminary data.</text>
</comment>
<dbReference type="Gene3D" id="3.20.20.380">
    <property type="entry name" value="Copper homeostasis (CutC) domain"/>
    <property type="match status" value="1"/>
</dbReference>
<evidence type="ECO:0000256" key="1">
    <source>
        <dbReference type="ARBA" id="ARBA00007768"/>
    </source>
</evidence>
<sequence length="242" mass="25511">MLEICVDSVASAMAAVDGGADRLELCAALSEGGLTPTVGLLSAVKIFISRPVDMYCMIRPRGGPMVYSKEEEEIIMRDIDSLKMAGADGLVFGALNEDGTINEQLCRAVKKAAGGLPCTFHRAFDLLPDLLTGLETVKTLQYERLLTSGGKASALEGSEILSKLVSASNGQIIVMAGAGIKSNNASSILAQTGVQECHASARVKRVLGSDDGNRPKMGQGSDNVMWVTCTEEVKKIKQALCS</sequence>
<comment type="similarity">
    <text evidence="1">Belongs to the CutC family.</text>
</comment>
<dbReference type="InterPro" id="IPR005627">
    <property type="entry name" value="CutC-like"/>
</dbReference>
<dbReference type="EMBL" id="JAXCGZ010005818">
    <property type="protein sequence ID" value="KAK7080703.1"/>
    <property type="molecule type" value="Genomic_DNA"/>
</dbReference>
<evidence type="ECO:0000256" key="2">
    <source>
        <dbReference type="ARBA" id="ARBA00019014"/>
    </source>
</evidence>